<dbReference type="AlphaFoldDB" id="A0A9P4JM66"/>
<protein>
    <submittedName>
        <fullName evidence="1">Uncharacterized protein</fullName>
    </submittedName>
</protein>
<organism evidence="1 2">
    <name type="scientific">Delitschia confertaspora ATCC 74209</name>
    <dbReference type="NCBI Taxonomy" id="1513339"/>
    <lineage>
        <taxon>Eukaryota</taxon>
        <taxon>Fungi</taxon>
        <taxon>Dikarya</taxon>
        <taxon>Ascomycota</taxon>
        <taxon>Pezizomycotina</taxon>
        <taxon>Dothideomycetes</taxon>
        <taxon>Pleosporomycetidae</taxon>
        <taxon>Pleosporales</taxon>
        <taxon>Delitschiaceae</taxon>
        <taxon>Delitschia</taxon>
    </lineage>
</organism>
<proteinExistence type="predicted"/>
<dbReference type="EMBL" id="ML993959">
    <property type="protein sequence ID" value="KAF2201857.1"/>
    <property type="molecule type" value="Genomic_DNA"/>
</dbReference>
<gene>
    <name evidence="1" type="ORF">GQ43DRAFT_414941</name>
</gene>
<dbReference type="Proteomes" id="UP000799536">
    <property type="component" value="Unassembled WGS sequence"/>
</dbReference>
<name>A0A9P4JM66_9PLEO</name>
<dbReference type="OrthoDB" id="5383784at2759"/>
<keyword evidence="2" id="KW-1185">Reference proteome</keyword>
<comment type="caution">
    <text evidence="1">The sequence shown here is derived from an EMBL/GenBank/DDBJ whole genome shotgun (WGS) entry which is preliminary data.</text>
</comment>
<evidence type="ECO:0000313" key="1">
    <source>
        <dbReference type="EMBL" id="KAF2201857.1"/>
    </source>
</evidence>
<accession>A0A9P4JM66</accession>
<sequence>MARQPYLTRLAFGRSAFEPPSQQSQAIEASQDGYVQLYNERGYPINPRARQHGRRLREAQNDVLAAIGVVIPYEDPSEEPAETIEERRQRVEKLEEEDRVGGTVALSTTLVENICTWWIGSLRDRVLTFPIPSRMQFSQVVTSEFQASESTIVYAGFPAHLLSTIAVQASVYIALVIKPFDRFLRWVSPSRKRRRSLERFRAPFNNCFRLFVGMYFYPLSYHHTLQRLGLVPARPLLPPWRAFIPFSSSSPIRPVSMPAMLTSATIVDILKATTASPLLFLCFEHFVARWVYATISEAVESSMITQPHPDRPKLASRTRRRSPLYMRNVINLLLCKLGWGQPFQVKTSGHNQGEQALTPDLVEPTPGQAAEVGELQINGLTPLYIPSATETQVVLGDGTPTRPSTPILSSHPLLEAQLEFTSPISQDHHTSNQDEDEPSIRITSREGDVHHLEVRLPARFLARHDRSSFLFQKERSTHRVTQLSSEPAQMLSAMVKAQIVTWVTLPLKIITLRLIAEHYLAGQSPGASGLGRRAIRPWAFGGPGGMNQISMRDVGVFISRVVLSGSIETVIDLGLWGCQWAVVTWIGQRYFCWGRI</sequence>
<reference evidence="1" key="1">
    <citation type="journal article" date="2020" name="Stud. Mycol.">
        <title>101 Dothideomycetes genomes: a test case for predicting lifestyles and emergence of pathogens.</title>
        <authorList>
            <person name="Haridas S."/>
            <person name="Albert R."/>
            <person name="Binder M."/>
            <person name="Bloem J."/>
            <person name="Labutti K."/>
            <person name="Salamov A."/>
            <person name="Andreopoulos B."/>
            <person name="Baker S."/>
            <person name="Barry K."/>
            <person name="Bills G."/>
            <person name="Bluhm B."/>
            <person name="Cannon C."/>
            <person name="Castanera R."/>
            <person name="Culley D."/>
            <person name="Daum C."/>
            <person name="Ezra D."/>
            <person name="Gonzalez J."/>
            <person name="Henrissat B."/>
            <person name="Kuo A."/>
            <person name="Liang C."/>
            <person name="Lipzen A."/>
            <person name="Lutzoni F."/>
            <person name="Magnuson J."/>
            <person name="Mondo S."/>
            <person name="Nolan M."/>
            <person name="Ohm R."/>
            <person name="Pangilinan J."/>
            <person name="Park H.-J."/>
            <person name="Ramirez L."/>
            <person name="Alfaro M."/>
            <person name="Sun H."/>
            <person name="Tritt A."/>
            <person name="Yoshinaga Y."/>
            <person name="Zwiers L.-H."/>
            <person name="Turgeon B."/>
            <person name="Goodwin S."/>
            <person name="Spatafora J."/>
            <person name="Crous P."/>
            <person name="Grigoriev I."/>
        </authorList>
    </citation>
    <scope>NUCLEOTIDE SEQUENCE</scope>
    <source>
        <strain evidence="1">ATCC 74209</strain>
    </source>
</reference>
<evidence type="ECO:0000313" key="2">
    <source>
        <dbReference type="Proteomes" id="UP000799536"/>
    </source>
</evidence>